<accession>A0A810MQ15</accession>
<protein>
    <recommendedName>
        <fullName evidence="4">Septum formation initiator</fullName>
    </recommendedName>
</protein>
<sequence length="163" mass="16183">MRRRTVLAVAGWLAAVAAATLTGVGALNVIGAGITGGSGGEVYSQERIARDLALPSSVAAPSTGPTGTPSPGPTASVAPTTTTTSPDPRHALSTPGGTVVARCVGNEAELTSWTPAQGYGASDADRGPDDDAEVTFDGPGGSFEVTVTCVDGTPKATWELDDD</sequence>
<feature type="compositionally biased region" description="Low complexity" evidence="1">
    <location>
        <begin position="59"/>
        <end position="86"/>
    </location>
</feature>
<feature type="region of interest" description="Disordered" evidence="1">
    <location>
        <begin position="110"/>
        <end position="140"/>
    </location>
</feature>
<reference evidence="2" key="1">
    <citation type="submission" date="2020-08" db="EMBL/GenBank/DDBJ databases">
        <title>Whole genome shotgun sequence of Polymorphospora rubra NBRC 101157.</title>
        <authorList>
            <person name="Komaki H."/>
            <person name="Tamura T."/>
        </authorList>
    </citation>
    <scope>NUCLEOTIDE SEQUENCE</scope>
    <source>
        <strain evidence="2">NBRC 101157</strain>
    </source>
</reference>
<feature type="region of interest" description="Disordered" evidence="1">
    <location>
        <begin position="56"/>
        <end position="97"/>
    </location>
</feature>
<evidence type="ECO:0000313" key="3">
    <source>
        <dbReference type="Proteomes" id="UP000680866"/>
    </source>
</evidence>
<evidence type="ECO:0000256" key="1">
    <source>
        <dbReference type="SAM" id="MobiDB-lite"/>
    </source>
</evidence>
<gene>
    <name evidence="2" type="ORF">Prubr_03480</name>
</gene>
<organism evidence="2 3">
    <name type="scientific">Polymorphospora rubra</name>
    <dbReference type="NCBI Taxonomy" id="338584"/>
    <lineage>
        <taxon>Bacteria</taxon>
        <taxon>Bacillati</taxon>
        <taxon>Actinomycetota</taxon>
        <taxon>Actinomycetes</taxon>
        <taxon>Micromonosporales</taxon>
        <taxon>Micromonosporaceae</taxon>
        <taxon>Polymorphospora</taxon>
    </lineage>
</organism>
<name>A0A810MQ15_9ACTN</name>
<dbReference type="RefSeq" id="WP_212820932.1">
    <property type="nucleotide sequence ID" value="NZ_AP023359.1"/>
</dbReference>
<evidence type="ECO:0008006" key="4">
    <source>
        <dbReference type="Google" id="ProtNLM"/>
    </source>
</evidence>
<keyword evidence="3" id="KW-1185">Reference proteome</keyword>
<dbReference type="KEGG" id="pry:Prubr_03480"/>
<proteinExistence type="predicted"/>
<dbReference type="Proteomes" id="UP000680866">
    <property type="component" value="Chromosome"/>
</dbReference>
<evidence type="ECO:0000313" key="2">
    <source>
        <dbReference type="EMBL" id="BCJ63327.1"/>
    </source>
</evidence>
<dbReference type="EMBL" id="AP023359">
    <property type="protein sequence ID" value="BCJ63327.1"/>
    <property type="molecule type" value="Genomic_DNA"/>
</dbReference>
<dbReference type="AlphaFoldDB" id="A0A810MQ15"/>